<name>A0A2D2CVL3_METT3</name>
<organism evidence="2 3">
    <name type="scientific">Methylosinus trichosporium (strain ATCC 35070 / NCIMB 11131 / UNIQEM 75 / OB3b)</name>
    <dbReference type="NCBI Taxonomy" id="595536"/>
    <lineage>
        <taxon>Bacteria</taxon>
        <taxon>Pseudomonadati</taxon>
        <taxon>Pseudomonadota</taxon>
        <taxon>Alphaproteobacteria</taxon>
        <taxon>Hyphomicrobiales</taxon>
        <taxon>Methylocystaceae</taxon>
        <taxon>Methylosinus</taxon>
    </lineage>
</organism>
<dbReference type="EMBL" id="CP023737">
    <property type="protein sequence ID" value="ATQ66851.1"/>
    <property type="molecule type" value="Genomic_DNA"/>
</dbReference>
<keyword evidence="1" id="KW-1277">Toxin-antitoxin system</keyword>
<dbReference type="Gene3D" id="3.30.2310.20">
    <property type="entry name" value="RelE-like"/>
    <property type="match status" value="1"/>
</dbReference>
<reference evidence="3" key="1">
    <citation type="submission" date="2017-10" db="EMBL/GenBank/DDBJ databases">
        <title>Completed PacBio SMRT sequence of Methylosinus trichosporium OB3b reveals presence of a third large plasmid.</title>
        <authorList>
            <person name="Charles T.C."/>
            <person name="Lynch M.D.J."/>
            <person name="Heil J.R."/>
            <person name="Cheng J."/>
        </authorList>
    </citation>
    <scope>NUCLEOTIDE SEQUENCE [LARGE SCALE GENOMIC DNA]</scope>
    <source>
        <strain evidence="3">OB3b</strain>
    </source>
</reference>
<keyword evidence="3" id="KW-1185">Reference proteome</keyword>
<evidence type="ECO:0000256" key="1">
    <source>
        <dbReference type="ARBA" id="ARBA00022649"/>
    </source>
</evidence>
<dbReference type="AlphaFoldDB" id="A0A2D2CVL3"/>
<accession>A0A2D2CVL3</accession>
<protein>
    <submittedName>
        <fullName evidence="2">Type II toxin-antitoxin system RelE/ParE family toxin</fullName>
    </submittedName>
</protein>
<dbReference type="KEGG" id="mtw:CQW49_02285"/>
<sequence length="109" mass="12623">MRRLEVRFRPAALEDLQDIYLFVFRASANTRIARGFVDRIVERRRRIGDAPFGGPARDDLAPGLRIVPFERSAVIAYRVEDDCVRIIDVFYGGRDFEAFFRRGGAEDNR</sequence>
<evidence type="ECO:0000313" key="2">
    <source>
        <dbReference type="EMBL" id="ATQ66851.1"/>
    </source>
</evidence>
<dbReference type="RefSeq" id="WP_003609777.1">
    <property type="nucleotide sequence ID" value="NZ_CP119869.1"/>
</dbReference>
<dbReference type="STRING" id="595536.GCA_000178815_00488"/>
<gene>
    <name evidence="2" type="ORF">CQW49_02285</name>
</gene>
<dbReference type="Proteomes" id="UP000230709">
    <property type="component" value="Chromosome"/>
</dbReference>
<dbReference type="Pfam" id="PF05016">
    <property type="entry name" value="ParE_toxin"/>
    <property type="match status" value="1"/>
</dbReference>
<evidence type="ECO:0000313" key="3">
    <source>
        <dbReference type="Proteomes" id="UP000230709"/>
    </source>
</evidence>
<dbReference type="InterPro" id="IPR007712">
    <property type="entry name" value="RelE/ParE_toxin"/>
</dbReference>
<proteinExistence type="predicted"/>
<dbReference type="InterPro" id="IPR035093">
    <property type="entry name" value="RelE/ParE_toxin_dom_sf"/>
</dbReference>